<dbReference type="InterPro" id="IPR036388">
    <property type="entry name" value="WH-like_DNA-bd_sf"/>
</dbReference>
<reference evidence="6 7" key="1">
    <citation type="submission" date="2023-07" db="EMBL/GenBank/DDBJ databases">
        <title>Genomic Encyclopedia of Type Strains, Phase IV (KMG-IV): sequencing the most valuable type-strain genomes for metagenomic binning, comparative biology and taxonomic classification.</title>
        <authorList>
            <person name="Goeker M."/>
        </authorList>
    </citation>
    <scope>NUCLEOTIDE SEQUENCE [LARGE SCALE GENOMIC DNA]</scope>
    <source>
        <strain evidence="6 7">DSM 19013</strain>
    </source>
</reference>
<evidence type="ECO:0000313" key="7">
    <source>
        <dbReference type="Proteomes" id="UP001231124"/>
    </source>
</evidence>
<dbReference type="Gene3D" id="1.10.10.10">
    <property type="entry name" value="Winged helix-like DNA-binding domain superfamily/Winged helix DNA-binding domain"/>
    <property type="match status" value="1"/>
</dbReference>
<gene>
    <name evidence="6" type="ORF">QO012_004527</name>
</gene>
<dbReference type="RefSeq" id="WP_238206826.1">
    <property type="nucleotide sequence ID" value="NZ_BPQE01000029.1"/>
</dbReference>
<evidence type="ECO:0000256" key="2">
    <source>
        <dbReference type="ARBA" id="ARBA00023015"/>
    </source>
</evidence>
<accession>A0ABU0I5W7</accession>
<dbReference type="PANTHER" id="PTHR30346">
    <property type="entry name" value="TRANSCRIPTIONAL DUAL REGULATOR HCAR-RELATED"/>
    <property type="match status" value="1"/>
</dbReference>
<dbReference type="Pfam" id="PF00126">
    <property type="entry name" value="HTH_1"/>
    <property type="match status" value="1"/>
</dbReference>
<dbReference type="Proteomes" id="UP001231124">
    <property type="component" value="Unassembled WGS sequence"/>
</dbReference>
<dbReference type="EMBL" id="JAUSVP010000023">
    <property type="protein sequence ID" value="MDQ0450002.1"/>
    <property type="molecule type" value="Genomic_DNA"/>
</dbReference>
<dbReference type="PANTHER" id="PTHR30346:SF28">
    <property type="entry name" value="HTH-TYPE TRANSCRIPTIONAL REGULATOR CYNR"/>
    <property type="match status" value="1"/>
</dbReference>
<dbReference type="Gene3D" id="3.40.190.10">
    <property type="entry name" value="Periplasmic binding protein-like II"/>
    <property type="match status" value="2"/>
</dbReference>
<dbReference type="Pfam" id="PF03466">
    <property type="entry name" value="LysR_substrate"/>
    <property type="match status" value="1"/>
</dbReference>
<protein>
    <submittedName>
        <fullName evidence="6">DNA-binding transcriptional LysR family regulator</fullName>
    </submittedName>
</protein>
<keyword evidence="3 6" id="KW-0238">DNA-binding</keyword>
<dbReference type="InterPro" id="IPR036390">
    <property type="entry name" value="WH_DNA-bd_sf"/>
</dbReference>
<evidence type="ECO:0000256" key="3">
    <source>
        <dbReference type="ARBA" id="ARBA00023125"/>
    </source>
</evidence>
<dbReference type="InterPro" id="IPR000847">
    <property type="entry name" value="LysR_HTH_N"/>
</dbReference>
<evidence type="ECO:0000256" key="1">
    <source>
        <dbReference type="ARBA" id="ARBA00009437"/>
    </source>
</evidence>
<dbReference type="SUPFAM" id="SSF53850">
    <property type="entry name" value="Periplasmic binding protein-like II"/>
    <property type="match status" value="1"/>
</dbReference>
<feature type="domain" description="HTH lysR-type" evidence="5">
    <location>
        <begin position="1"/>
        <end position="58"/>
    </location>
</feature>
<keyword evidence="2" id="KW-0805">Transcription regulation</keyword>
<sequence>MELRHLRYFAAVAKHLSFTAAAESLGVAQPPLSQQIRDLEAEIGTPLFARTTRRVALTKAGMDFQAQALAILEKAGEAVDRARAIGSGTAGILNVGLTGSMLAGPLGPAIKDFARGYPEVELHLHEMAPDRQIAMLKEGRTDVSLLRCPPPDPDLARALAWREGVSLVLPRGHPKVRGTDHRLAGGPIALADLAEETFVFFRLVDSLFAKHLWQCCVEAGFEPRIAYQVVEAASLTSLVAAGLGIAIIPESVARLAHADVVYRPVRGPRIQADVHALWTKTTEPLIATFVETVRGAAAR</sequence>
<evidence type="ECO:0000259" key="5">
    <source>
        <dbReference type="PROSITE" id="PS50931"/>
    </source>
</evidence>
<evidence type="ECO:0000313" key="6">
    <source>
        <dbReference type="EMBL" id="MDQ0450002.1"/>
    </source>
</evidence>
<dbReference type="GO" id="GO:0003677">
    <property type="term" value="F:DNA binding"/>
    <property type="evidence" value="ECO:0007669"/>
    <property type="project" value="UniProtKB-KW"/>
</dbReference>
<comment type="similarity">
    <text evidence="1">Belongs to the LysR transcriptional regulatory family.</text>
</comment>
<name>A0ABU0I5W7_9HYPH</name>
<dbReference type="InterPro" id="IPR005119">
    <property type="entry name" value="LysR_subst-bd"/>
</dbReference>
<keyword evidence="7" id="KW-1185">Reference proteome</keyword>
<dbReference type="SUPFAM" id="SSF46785">
    <property type="entry name" value="Winged helix' DNA-binding domain"/>
    <property type="match status" value="1"/>
</dbReference>
<dbReference type="PRINTS" id="PR00039">
    <property type="entry name" value="HTHLYSR"/>
</dbReference>
<proteinExistence type="inferred from homology"/>
<evidence type="ECO:0000256" key="4">
    <source>
        <dbReference type="ARBA" id="ARBA00023163"/>
    </source>
</evidence>
<dbReference type="PROSITE" id="PS50931">
    <property type="entry name" value="HTH_LYSR"/>
    <property type="match status" value="1"/>
</dbReference>
<keyword evidence="4" id="KW-0804">Transcription</keyword>
<comment type="caution">
    <text evidence="6">The sequence shown here is derived from an EMBL/GenBank/DDBJ whole genome shotgun (WGS) entry which is preliminary data.</text>
</comment>
<organism evidence="6 7">
    <name type="scientific">Methylobacterium aerolatum</name>
    <dbReference type="NCBI Taxonomy" id="418708"/>
    <lineage>
        <taxon>Bacteria</taxon>
        <taxon>Pseudomonadati</taxon>
        <taxon>Pseudomonadota</taxon>
        <taxon>Alphaproteobacteria</taxon>
        <taxon>Hyphomicrobiales</taxon>
        <taxon>Methylobacteriaceae</taxon>
        <taxon>Methylobacterium</taxon>
    </lineage>
</organism>